<feature type="region of interest" description="Disordered" evidence="1">
    <location>
        <begin position="1"/>
        <end position="83"/>
    </location>
</feature>
<dbReference type="AlphaFoldDB" id="A0A5E4A9Z2"/>
<feature type="compositionally biased region" description="Low complexity" evidence="1">
    <location>
        <begin position="44"/>
        <end position="55"/>
    </location>
</feature>
<evidence type="ECO:0000313" key="3">
    <source>
        <dbReference type="EMBL" id="VTJ53726.1"/>
    </source>
</evidence>
<name>A0A5E4A9Z2_MARMO</name>
<protein>
    <submittedName>
        <fullName evidence="3">Uncharacterized protein</fullName>
    </submittedName>
</protein>
<dbReference type="Proteomes" id="UP000662637">
    <property type="component" value="Unassembled WGS sequence"/>
</dbReference>
<evidence type="ECO:0000313" key="4">
    <source>
        <dbReference type="Proteomes" id="UP000335636"/>
    </source>
</evidence>
<evidence type="ECO:0000256" key="1">
    <source>
        <dbReference type="SAM" id="MobiDB-lite"/>
    </source>
</evidence>
<feature type="compositionally biased region" description="Basic and acidic residues" evidence="1">
    <location>
        <begin position="73"/>
        <end position="83"/>
    </location>
</feature>
<sequence>MDSSALQSGPETRPSDSQRVQFCNFNSHVLQTAQGPSGDEQVNSEASPATASSSPGTRCTREPSHKHGPSPDIKAHGRPPPEP</sequence>
<dbReference type="EMBL" id="WJEC01008063">
    <property type="protein sequence ID" value="KAF7464187.1"/>
    <property type="molecule type" value="Genomic_DNA"/>
</dbReference>
<evidence type="ECO:0000313" key="2">
    <source>
        <dbReference type="EMBL" id="KAF7464187.1"/>
    </source>
</evidence>
<gene>
    <name evidence="2" type="ORF">GHT09_007651</name>
    <name evidence="3" type="ORF">MONAX_5E017121</name>
</gene>
<accession>A0A5E4A9Z2</accession>
<reference evidence="2" key="2">
    <citation type="submission" date="2020-08" db="EMBL/GenBank/DDBJ databases">
        <authorList>
            <person name="Shumante A."/>
            <person name="Zimin A.V."/>
            <person name="Puiu D."/>
            <person name="Salzberg S.L."/>
        </authorList>
    </citation>
    <scope>NUCLEOTIDE SEQUENCE</scope>
    <source>
        <strain evidence="2">WC2-LM</strain>
        <tissue evidence="2">Liver</tissue>
    </source>
</reference>
<dbReference type="Proteomes" id="UP000335636">
    <property type="component" value="Unassembled WGS sequence"/>
</dbReference>
<keyword evidence="4" id="KW-1185">Reference proteome</keyword>
<dbReference type="EMBL" id="CABDUW010000032">
    <property type="protein sequence ID" value="VTJ53726.1"/>
    <property type="molecule type" value="Genomic_DNA"/>
</dbReference>
<reference evidence="3 4" key="1">
    <citation type="submission" date="2019-04" db="EMBL/GenBank/DDBJ databases">
        <authorList>
            <person name="Alioto T."/>
            <person name="Alioto T."/>
        </authorList>
    </citation>
    <scope>NUCLEOTIDE SEQUENCE [LARGE SCALE GENOMIC DNA]</scope>
</reference>
<feature type="compositionally biased region" description="Polar residues" evidence="1">
    <location>
        <begin position="1"/>
        <end position="43"/>
    </location>
</feature>
<organism evidence="3 4">
    <name type="scientific">Marmota monax</name>
    <name type="common">Woodchuck</name>
    <dbReference type="NCBI Taxonomy" id="9995"/>
    <lineage>
        <taxon>Eukaryota</taxon>
        <taxon>Metazoa</taxon>
        <taxon>Chordata</taxon>
        <taxon>Craniata</taxon>
        <taxon>Vertebrata</taxon>
        <taxon>Euteleostomi</taxon>
        <taxon>Mammalia</taxon>
        <taxon>Eutheria</taxon>
        <taxon>Euarchontoglires</taxon>
        <taxon>Glires</taxon>
        <taxon>Rodentia</taxon>
        <taxon>Sciuromorpha</taxon>
        <taxon>Sciuridae</taxon>
        <taxon>Xerinae</taxon>
        <taxon>Marmotini</taxon>
        <taxon>Marmota</taxon>
    </lineage>
</organism>
<proteinExistence type="predicted"/>